<protein>
    <submittedName>
        <fullName evidence="2">Uncharacterized protein</fullName>
    </submittedName>
</protein>
<name>A0A133N5A6_CLOPF</name>
<evidence type="ECO:0000256" key="1">
    <source>
        <dbReference type="SAM" id="Phobius"/>
    </source>
</evidence>
<keyword evidence="1" id="KW-0812">Transmembrane</keyword>
<evidence type="ECO:0000313" key="3">
    <source>
        <dbReference type="Proteomes" id="UP000070646"/>
    </source>
</evidence>
<dbReference type="Proteomes" id="UP000070646">
    <property type="component" value="Unassembled WGS sequence"/>
</dbReference>
<sequence length="60" mass="7130">MLKKEKKEDELMNLLFGNPKLGLIILIIAILGVFSTMFFMLYSLNKSKFKELIKWFFNLK</sequence>
<feature type="transmembrane region" description="Helical" evidence="1">
    <location>
        <begin position="21"/>
        <end position="42"/>
    </location>
</feature>
<proteinExistence type="predicted"/>
<reference evidence="2 3" key="1">
    <citation type="submission" date="2016-01" db="EMBL/GenBank/DDBJ databases">
        <authorList>
            <person name="Oliw E.H."/>
        </authorList>
    </citation>
    <scope>NUCLEOTIDE SEQUENCE [LARGE SCALE GENOMIC DNA]</scope>
    <source>
        <strain evidence="2 3">MJR7757A</strain>
    </source>
</reference>
<accession>A0A133N5A6</accession>
<gene>
    <name evidence="2" type="ORF">HMPREF3222_01727</name>
</gene>
<dbReference type="EMBL" id="LRPU01000085">
    <property type="protein sequence ID" value="KXA11458.1"/>
    <property type="molecule type" value="Genomic_DNA"/>
</dbReference>
<dbReference type="PATRIC" id="fig|1502.174.peg.1743"/>
<comment type="caution">
    <text evidence="2">The sequence shown here is derived from an EMBL/GenBank/DDBJ whole genome shotgun (WGS) entry which is preliminary data.</text>
</comment>
<keyword evidence="1" id="KW-0472">Membrane</keyword>
<keyword evidence="1" id="KW-1133">Transmembrane helix</keyword>
<evidence type="ECO:0000313" key="2">
    <source>
        <dbReference type="EMBL" id="KXA11458.1"/>
    </source>
</evidence>
<organism evidence="2 3">
    <name type="scientific">Clostridium perfringens</name>
    <dbReference type="NCBI Taxonomy" id="1502"/>
    <lineage>
        <taxon>Bacteria</taxon>
        <taxon>Bacillati</taxon>
        <taxon>Bacillota</taxon>
        <taxon>Clostridia</taxon>
        <taxon>Eubacteriales</taxon>
        <taxon>Clostridiaceae</taxon>
        <taxon>Clostridium</taxon>
    </lineage>
</organism>
<dbReference type="AlphaFoldDB" id="A0A133N5A6"/>